<evidence type="ECO:0000313" key="2">
    <source>
        <dbReference type="EMBL" id="KNE96561.1"/>
    </source>
</evidence>
<keyword evidence="3" id="KW-1185">Reference proteome</keyword>
<proteinExistence type="predicted"/>
<dbReference type="Proteomes" id="UP000054564">
    <property type="component" value="Unassembled WGS sequence"/>
</dbReference>
<gene>
    <name evidence="2" type="ORF">PSTG_10120</name>
</gene>
<protein>
    <submittedName>
        <fullName evidence="2">Uncharacterized protein</fullName>
    </submittedName>
</protein>
<reference evidence="3" key="1">
    <citation type="submission" date="2014-03" db="EMBL/GenBank/DDBJ databases">
        <title>The Genome Sequence of Puccinia striiformis f. sp. tritici PST-78.</title>
        <authorList>
            <consortium name="The Broad Institute Genome Sequencing Platform"/>
            <person name="Cuomo C."/>
            <person name="Hulbert S."/>
            <person name="Chen X."/>
            <person name="Walker B."/>
            <person name="Young S.K."/>
            <person name="Zeng Q."/>
            <person name="Gargeya S."/>
            <person name="Fitzgerald M."/>
            <person name="Haas B."/>
            <person name="Abouelleil A."/>
            <person name="Alvarado L."/>
            <person name="Arachchi H.M."/>
            <person name="Berlin A.M."/>
            <person name="Chapman S.B."/>
            <person name="Goldberg J."/>
            <person name="Griggs A."/>
            <person name="Gujja S."/>
            <person name="Hansen M."/>
            <person name="Howarth C."/>
            <person name="Imamovic A."/>
            <person name="Larimer J."/>
            <person name="McCowan C."/>
            <person name="Montmayeur A."/>
            <person name="Murphy C."/>
            <person name="Neiman D."/>
            <person name="Pearson M."/>
            <person name="Priest M."/>
            <person name="Roberts A."/>
            <person name="Saif S."/>
            <person name="Shea T."/>
            <person name="Sisk P."/>
            <person name="Sykes S."/>
            <person name="Wortman J."/>
            <person name="Nusbaum C."/>
            <person name="Birren B."/>
        </authorList>
    </citation>
    <scope>NUCLEOTIDE SEQUENCE [LARGE SCALE GENOMIC DNA]</scope>
    <source>
        <strain evidence="3">race PST-78</strain>
    </source>
</reference>
<comment type="caution">
    <text evidence="2">The sequence shown here is derived from an EMBL/GenBank/DDBJ whole genome shotgun (WGS) entry which is preliminary data.</text>
</comment>
<evidence type="ECO:0000313" key="3">
    <source>
        <dbReference type="Proteomes" id="UP000054564"/>
    </source>
</evidence>
<dbReference type="EMBL" id="AJIL01000080">
    <property type="protein sequence ID" value="KNE96561.1"/>
    <property type="molecule type" value="Genomic_DNA"/>
</dbReference>
<sequence length="111" mass="11691">MKWIGSGYEQLGGGGGVTTYMNLSTGGPSGGTEKREDKGRLGRIVTYYELDTAANDMSSAMPAGVRFHGQSVGTETREDEGRFGRIVTVYQLDTAANEMSSATTAGGDGRK</sequence>
<name>A0A0L0VBJ4_9BASI</name>
<evidence type="ECO:0000256" key="1">
    <source>
        <dbReference type="SAM" id="MobiDB-lite"/>
    </source>
</evidence>
<accession>A0A0L0VBJ4</accession>
<dbReference type="AlphaFoldDB" id="A0A0L0VBJ4"/>
<organism evidence="2 3">
    <name type="scientific">Puccinia striiformis f. sp. tritici PST-78</name>
    <dbReference type="NCBI Taxonomy" id="1165861"/>
    <lineage>
        <taxon>Eukaryota</taxon>
        <taxon>Fungi</taxon>
        <taxon>Dikarya</taxon>
        <taxon>Basidiomycota</taxon>
        <taxon>Pucciniomycotina</taxon>
        <taxon>Pucciniomycetes</taxon>
        <taxon>Pucciniales</taxon>
        <taxon>Pucciniaceae</taxon>
        <taxon>Puccinia</taxon>
    </lineage>
</organism>
<feature type="region of interest" description="Disordered" evidence="1">
    <location>
        <begin position="1"/>
        <end position="38"/>
    </location>
</feature>